<keyword evidence="1" id="KW-1133">Transmembrane helix</keyword>
<keyword evidence="3" id="KW-1185">Reference proteome</keyword>
<gene>
    <name evidence="2" type="ORF">P255_02932</name>
</gene>
<dbReference type="InterPro" id="IPR025238">
    <property type="entry name" value="DUF4184"/>
</dbReference>
<evidence type="ECO:0000313" key="3">
    <source>
        <dbReference type="Proteomes" id="UP000018418"/>
    </source>
</evidence>
<dbReference type="Pfam" id="PF13803">
    <property type="entry name" value="DUF4184"/>
    <property type="match status" value="1"/>
</dbReference>
<dbReference type="AlphaFoldDB" id="V2U0A7"/>
<evidence type="ECO:0000313" key="2">
    <source>
        <dbReference type="EMBL" id="ESK47658.1"/>
    </source>
</evidence>
<dbReference type="OrthoDB" id="8481923at2"/>
<dbReference type="STRING" id="396323.VH98_12295"/>
<organism evidence="2 3">
    <name type="scientific">Acinetobacter brisouii CIP 110357</name>
    <dbReference type="NCBI Taxonomy" id="1341683"/>
    <lineage>
        <taxon>Bacteria</taxon>
        <taxon>Pseudomonadati</taxon>
        <taxon>Pseudomonadota</taxon>
        <taxon>Gammaproteobacteria</taxon>
        <taxon>Moraxellales</taxon>
        <taxon>Moraxellaceae</taxon>
        <taxon>Acinetobacter</taxon>
    </lineage>
</organism>
<feature type="transmembrane region" description="Helical" evidence="1">
    <location>
        <begin position="145"/>
        <end position="163"/>
    </location>
</feature>
<keyword evidence="1" id="KW-0472">Membrane</keyword>
<dbReference type="PATRIC" id="fig|1341683.3.peg.2893"/>
<name>V2U0A7_9GAMM</name>
<dbReference type="Proteomes" id="UP000018418">
    <property type="component" value="Unassembled WGS sequence"/>
</dbReference>
<accession>V2U0A7</accession>
<sequence length="257" mass="29921">MAFTVSHMLFAPAIYRLSQRQFPLAATGIGCMTPDLFRLFTQQNIMISHLWQGLIFPDLLIGLLFSGLWYGLYRPVIFTGLGLIAPRPQYGIKFFISTIFAILLGTISHFFWDSFTHLDVRTWFAHDFLQQQVEIFKQHSYPLHYILQISTSLLALPWLWMWSKHYIAKYRQNSRFPPFAQRQFLQRLSACALLCGIGMLSVYLSHHFEFGENNDELIGRSFKAFVQGWLLCFSIGCGLFLWKYSQIQPAKKSFPQP</sequence>
<feature type="transmembrane region" description="Helical" evidence="1">
    <location>
        <begin position="184"/>
        <end position="204"/>
    </location>
</feature>
<proteinExistence type="predicted"/>
<dbReference type="HOGENOM" id="CLU_094849_0_0_6"/>
<reference evidence="2 3" key="1">
    <citation type="submission" date="2013-10" db="EMBL/GenBank/DDBJ databases">
        <title>The Genome Sequence of Acinetobacter brisouii CIP 110357.</title>
        <authorList>
            <consortium name="The Broad Institute Genomics Platform"/>
            <consortium name="The Broad Institute Genome Sequencing Center for Infectious Disease"/>
            <person name="Cerqueira G."/>
            <person name="Feldgarden M."/>
            <person name="Courvalin P."/>
            <person name="Grillot-Courvalin C."/>
            <person name="Clermont D."/>
            <person name="Rocha E."/>
            <person name="Yoon E.-J."/>
            <person name="Nemec A."/>
            <person name="Young S.K."/>
            <person name="Zeng Q."/>
            <person name="Gargeya S."/>
            <person name="Fitzgerald M."/>
            <person name="Abouelleil A."/>
            <person name="Alvarado L."/>
            <person name="Berlin A.M."/>
            <person name="Chapman S.B."/>
            <person name="Gainer-Dewar J."/>
            <person name="Goldberg J."/>
            <person name="Gnerre S."/>
            <person name="Griggs A."/>
            <person name="Gujja S."/>
            <person name="Hansen M."/>
            <person name="Howarth C."/>
            <person name="Imamovic A."/>
            <person name="Ireland A."/>
            <person name="Larimer J."/>
            <person name="McCowan C."/>
            <person name="Murphy C."/>
            <person name="Pearson M."/>
            <person name="Poon T.W."/>
            <person name="Priest M."/>
            <person name="Roberts A."/>
            <person name="Saif S."/>
            <person name="Shea T."/>
            <person name="Sykes S."/>
            <person name="Wortman J."/>
            <person name="Nusbaum C."/>
            <person name="Birren B."/>
        </authorList>
    </citation>
    <scope>NUCLEOTIDE SEQUENCE [LARGE SCALE GENOMIC DNA]</scope>
    <source>
        <strain evidence="2 3">CIP 110357</strain>
    </source>
</reference>
<protein>
    <submittedName>
        <fullName evidence="2">Uncharacterized protein</fullName>
    </submittedName>
</protein>
<feature type="transmembrane region" description="Helical" evidence="1">
    <location>
        <begin position="54"/>
        <end position="73"/>
    </location>
</feature>
<dbReference type="RefSeq" id="WP_004902120.1">
    <property type="nucleotide sequence ID" value="NZ_BBTI01000006.1"/>
</dbReference>
<evidence type="ECO:0000256" key="1">
    <source>
        <dbReference type="SAM" id="Phobius"/>
    </source>
</evidence>
<keyword evidence="1" id="KW-0812">Transmembrane</keyword>
<feature type="transmembrane region" description="Helical" evidence="1">
    <location>
        <begin position="224"/>
        <end position="242"/>
    </location>
</feature>
<dbReference type="EMBL" id="AYEU01000014">
    <property type="protein sequence ID" value="ESK47658.1"/>
    <property type="molecule type" value="Genomic_DNA"/>
</dbReference>
<feature type="transmembrane region" description="Helical" evidence="1">
    <location>
        <begin position="94"/>
        <end position="112"/>
    </location>
</feature>
<comment type="caution">
    <text evidence="2">The sequence shown here is derived from an EMBL/GenBank/DDBJ whole genome shotgun (WGS) entry which is preliminary data.</text>
</comment>